<dbReference type="InterPro" id="IPR002100">
    <property type="entry name" value="TF_MADSbox"/>
</dbReference>
<sequence>MGRGKIEIKKIENANSRQVTFSKRRSGLLKKAHELAVLCDAEVALIIFSSTGRLFEFSSSSMKRTIARYKNALETSDVSVGKPKLQIEDLKEIDSLKDEISRLQVKQMRLLGKDLSGLSMKELQQLEKQLNESLLSIKAKKDQLLMDQLEHSRVQEHRAMLENESLRRQIAELRGFHTPSDRPEPMYLEYYPIAAKVSSETNATSGSDAICNSEYDKTDTDVTLHLGHHVTAFERGKQQRATVEVQQLLLDHLSLPHC</sequence>
<dbReference type="EnsemblPlants" id="AUR62009424-RA">
    <property type="protein sequence ID" value="AUR62009424-RA:cds"/>
    <property type="gene ID" value="AUR62009424"/>
</dbReference>
<feature type="domain" description="K-box" evidence="7">
    <location>
        <begin position="86"/>
        <end position="176"/>
    </location>
</feature>
<dbReference type="InterPro" id="IPR033896">
    <property type="entry name" value="MEF2-like_N"/>
</dbReference>
<comment type="subcellular location">
    <subcellularLocation>
        <location evidence="1">Nucleus</location>
    </subcellularLocation>
</comment>
<dbReference type="GO" id="GO:0046983">
    <property type="term" value="F:protein dimerization activity"/>
    <property type="evidence" value="ECO:0007669"/>
    <property type="project" value="InterPro"/>
</dbReference>
<dbReference type="GO" id="GO:0005634">
    <property type="term" value="C:nucleus"/>
    <property type="evidence" value="ECO:0007669"/>
    <property type="project" value="UniProtKB-SubCell"/>
</dbReference>
<dbReference type="CDD" id="cd00265">
    <property type="entry name" value="MADS_MEF2_like"/>
    <property type="match status" value="1"/>
</dbReference>
<proteinExistence type="predicted"/>
<keyword evidence="4" id="KW-0804">Transcription</keyword>
<dbReference type="PANTHER" id="PTHR48019">
    <property type="entry name" value="SERUM RESPONSE FACTOR HOMOLOG"/>
    <property type="match status" value="1"/>
</dbReference>
<dbReference type="PROSITE" id="PS50066">
    <property type="entry name" value="MADS_BOX_2"/>
    <property type="match status" value="1"/>
</dbReference>
<evidence type="ECO:0000256" key="1">
    <source>
        <dbReference type="ARBA" id="ARBA00004123"/>
    </source>
</evidence>
<dbReference type="Proteomes" id="UP000596660">
    <property type="component" value="Unplaced"/>
</dbReference>
<dbReference type="AlphaFoldDB" id="A0A803LC35"/>
<feature type="domain" description="MADS-box" evidence="6">
    <location>
        <begin position="1"/>
        <end position="61"/>
    </location>
</feature>
<keyword evidence="5" id="KW-0539">Nucleus</keyword>
<dbReference type="PROSITE" id="PS51297">
    <property type="entry name" value="K_BOX"/>
    <property type="match status" value="1"/>
</dbReference>
<dbReference type="PRINTS" id="PR00404">
    <property type="entry name" value="MADSDOMAIN"/>
</dbReference>
<dbReference type="GO" id="GO:0000977">
    <property type="term" value="F:RNA polymerase II transcription regulatory region sequence-specific DNA binding"/>
    <property type="evidence" value="ECO:0007669"/>
    <property type="project" value="InterPro"/>
</dbReference>
<reference evidence="8" key="1">
    <citation type="journal article" date="2017" name="Nature">
        <title>The genome of Chenopodium quinoa.</title>
        <authorList>
            <person name="Jarvis D.E."/>
            <person name="Ho Y.S."/>
            <person name="Lightfoot D.J."/>
            <person name="Schmoeckel S.M."/>
            <person name="Li B."/>
            <person name="Borm T.J.A."/>
            <person name="Ohyanagi H."/>
            <person name="Mineta K."/>
            <person name="Michell C.T."/>
            <person name="Saber N."/>
            <person name="Kharbatia N.M."/>
            <person name="Rupper R.R."/>
            <person name="Sharp A.R."/>
            <person name="Dally N."/>
            <person name="Boughton B.A."/>
            <person name="Woo Y.H."/>
            <person name="Gao G."/>
            <person name="Schijlen E.G.W.M."/>
            <person name="Guo X."/>
            <person name="Momin A.A."/>
            <person name="Negrao S."/>
            <person name="Al-Babili S."/>
            <person name="Gehring C."/>
            <person name="Roessner U."/>
            <person name="Jung C."/>
            <person name="Murphy K."/>
            <person name="Arold S.T."/>
            <person name="Gojobori T."/>
            <person name="van der Linden C.G."/>
            <person name="van Loo E.N."/>
            <person name="Jellen E.N."/>
            <person name="Maughan P.J."/>
            <person name="Tester M."/>
        </authorList>
    </citation>
    <scope>NUCLEOTIDE SEQUENCE [LARGE SCALE GENOMIC DNA]</scope>
    <source>
        <strain evidence="8">cv. PI 614886</strain>
    </source>
</reference>
<dbReference type="PROSITE" id="PS00350">
    <property type="entry name" value="MADS_BOX_1"/>
    <property type="match status" value="1"/>
</dbReference>
<dbReference type="GO" id="GO:0003700">
    <property type="term" value="F:DNA-binding transcription factor activity"/>
    <property type="evidence" value="ECO:0007669"/>
    <property type="project" value="InterPro"/>
</dbReference>
<keyword evidence="2" id="KW-0805">Transcription regulation</keyword>
<keyword evidence="3" id="KW-0238">DNA-binding</keyword>
<evidence type="ECO:0000259" key="7">
    <source>
        <dbReference type="PROSITE" id="PS51297"/>
    </source>
</evidence>
<evidence type="ECO:0000256" key="4">
    <source>
        <dbReference type="ARBA" id="ARBA00023163"/>
    </source>
</evidence>
<accession>A0A803LC35</accession>
<protein>
    <submittedName>
        <fullName evidence="8">Uncharacterized protein</fullName>
    </submittedName>
</protein>
<dbReference type="InterPro" id="IPR036879">
    <property type="entry name" value="TF_MADSbox_sf"/>
</dbReference>
<dbReference type="InterPro" id="IPR002487">
    <property type="entry name" value="TF_Kbox"/>
</dbReference>
<dbReference type="GO" id="GO:0045944">
    <property type="term" value="P:positive regulation of transcription by RNA polymerase II"/>
    <property type="evidence" value="ECO:0007669"/>
    <property type="project" value="InterPro"/>
</dbReference>
<keyword evidence="9" id="KW-1185">Reference proteome</keyword>
<dbReference type="InterPro" id="IPR050142">
    <property type="entry name" value="MADS-box/MEF2_TF"/>
</dbReference>
<dbReference type="Gene3D" id="3.40.1810.10">
    <property type="entry name" value="Transcription factor, MADS-box"/>
    <property type="match status" value="1"/>
</dbReference>
<dbReference type="FunFam" id="3.40.1810.10:FF:000003">
    <property type="entry name" value="MADS-box transcription factor MADS-MC"/>
    <property type="match status" value="1"/>
</dbReference>
<dbReference type="Gramene" id="AUR62009424-RA">
    <property type="protein sequence ID" value="AUR62009424-RA:cds"/>
    <property type="gene ID" value="AUR62009424"/>
</dbReference>
<evidence type="ECO:0000313" key="9">
    <source>
        <dbReference type="Proteomes" id="UP000596660"/>
    </source>
</evidence>
<evidence type="ECO:0000256" key="5">
    <source>
        <dbReference type="ARBA" id="ARBA00023242"/>
    </source>
</evidence>
<name>A0A803LC35_CHEQI</name>
<evidence type="ECO:0000313" key="8">
    <source>
        <dbReference type="EnsemblPlants" id="AUR62009424-RA:cds"/>
    </source>
</evidence>
<reference evidence="8" key="2">
    <citation type="submission" date="2021-03" db="UniProtKB">
        <authorList>
            <consortium name="EnsemblPlants"/>
        </authorList>
    </citation>
    <scope>IDENTIFICATION</scope>
</reference>
<evidence type="ECO:0000259" key="6">
    <source>
        <dbReference type="PROSITE" id="PS50066"/>
    </source>
</evidence>
<dbReference type="SUPFAM" id="SSF55455">
    <property type="entry name" value="SRF-like"/>
    <property type="match status" value="1"/>
</dbReference>
<evidence type="ECO:0000256" key="3">
    <source>
        <dbReference type="ARBA" id="ARBA00023125"/>
    </source>
</evidence>
<dbReference type="Pfam" id="PF00319">
    <property type="entry name" value="SRF-TF"/>
    <property type="match status" value="1"/>
</dbReference>
<dbReference type="OMA" id="NCGNEKG"/>
<dbReference type="SMART" id="SM00432">
    <property type="entry name" value="MADS"/>
    <property type="match status" value="1"/>
</dbReference>
<evidence type="ECO:0000256" key="2">
    <source>
        <dbReference type="ARBA" id="ARBA00023015"/>
    </source>
</evidence>
<organism evidence="8 9">
    <name type="scientific">Chenopodium quinoa</name>
    <name type="common">Quinoa</name>
    <dbReference type="NCBI Taxonomy" id="63459"/>
    <lineage>
        <taxon>Eukaryota</taxon>
        <taxon>Viridiplantae</taxon>
        <taxon>Streptophyta</taxon>
        <taxon>Embryophyta</taxon>
        <taxon>Tracheophyta</taxon>
        <taxon>Spermatophyta</taxon>
        <taxon>Magnoliopsida</taxon>
        <taxon>eudicotyledons</taxon>
        <taxon>Gunneridae</taxon>
        <taxon>Pentapetalae</taxon>
        <taxon>Caryophyllales</taxon>
        <taxon>Chenopodiaceae</taxon>
        <taxon>Chenopodioideae</taxon>
        <taxon>Atripliceae</taxon>
        <taxon>Chenopodium</taxon>
    </lineage>
</organism>
<dbReference type="Pfam" id="PF01486">
    <property type="entry name" value="K-box"/>
    <property type="match status" value="1"/>
</dbReference>